<name>A0ACC3B069_9EURO</name>
<dbReference type="Proteomes" id="UP001177260">
    <property type="component" value="Unassembled WGS sequence"/>
</dbReference>
<sequence length="502" mass="55629">MATTDANLPTARTQVPLDDVTAQNAARIIQRAYRGYRTRRELRGLGLDASTRWVEAVKDAEWHLLHRPTAPSSSETNNTPKSQAKLNWKRAVSVAKQAGGDDNTGLGPTPTSPADDSPQSSCQSQPTSPTATRPHDLPPGTSAKTMDLQYFLEMVDLKHRHGSNLRKYHTYWMNSPSKQNFFYWLDHGEGKGLELPKCSRERLNREQVRYLTREERMNYLVQVDVAGRFRWAKNEELVCTDSSRFKDSLRGVVPIEEDAPPFKGNSTNPLSSSSSLFSSAEGAGLVDSDSDSAESSLSFSSDEIEKLEKDDYQSAKFAKRLVHATPGGVLKQLRGKSVKRGDMWIFVADTSWRVYIGIKESGAFQHSSFLRGARIAAAGLIKIKEGQLRSLAPLSGHYRPPAANFRAFVHALQDQGVDMSHVSISKSYAVLAGIEGYGKVKRTVRALHEKVDNSKHKIQHSLHATGNDHDSAHGRASTHGRSEKALPFRTKSPEVHATTDDQ</sequence>
<comment type="caution">
    <text evidence="1">The sequence shown here is derived from an EMBL/GenBank/DDBJ whole genome shotgun (WGS) entry which is preliminary data.</text>
</comment>
<dbReference type="EMBL" id="JAOPJF010000038">
    <property type="protein sequence ID" value="KAK1143596.1"/>
    <property type="molecule type" value="Genomic_DNA"/>
</dbReference>
<keyword evidence="2" id="KW-1185">Reference proteome</keyword>
<accession>A0ACC3B069</accession>
<organism evidence="1 2">
    <name type="scientific">Aspergillus melleus</name>
    <dbReference type="NCBI Taxonomy" id="138277"/>
    <lineage>
        <taxon>Eukaryota</taxon>
        <taxon>Fungi</taxon>
        <taxon>Dikarya</taxon>
        <taxon>Ascomycota</taxon>
        <taxon>Pezizomycotina</taxon>
        <taxon>Eurotiomycetes</taxon>
        <taxon>Eurotiomycetidae</taxon>
        <taxon>Eurotiales</taxon>
        <taxon>Aspergillaceae</taxon>
        <taxon>Aspergillus</taxon>
        <taxon>Aspergillus subgen. Circumdati</taxon>
    </lineage>
</organism>
<evidence type="ECO:0000313" key="2">
    <source>
        <dbReference type="Proteomes" id="UP001177260"/>
    </source>
</evidence>
<gene>
    <name evidence="1" type="ORF">N8T08_006206</name>
</gene>
<proteinExistence type="predicted"/>
<reference evidence="1 2" key="1">
    <citation type="journal article" date="2023" name="ACS Omega">
        <title>Identification of the Neoaspergillic Acid Biosynthesis Gene Cluster by Establishing an In Vitro CRISPR-Ribonucleoprotein Genetic System in Aspergillus melleus.</title>
        <authorList>
            <person name="Yuan B."/>
            <person name="Grau M.F."/>
            <person name="Murata R.M."/>
            <person name="Torok T."/>
            <person name="Venkateswaran K."/>
            <person name="Stajich J.E."/>
            <person name="Wang C.C.C."/>
        </authorList>
    </citation>
    <scope>NUCLEOTIDE SEQUENCE [LARGE SCALE GENOMIC DNA]</scope>
    <source>
        <strain evidence="1 2">IMV 1140</strain>
    </source>
</reference>
<protein>
    <submittedName>
        <fullName evidence="1">Uncharacterized protein</fullName>
    </submittedName>
</protein>
<evidence type="ECO:0000313" key="1">
    <source>
        <dbReference type="EMBL" id="KAK1143596.1"/>
    </source>
</evidence>